<dbReference type="Pfam" id="PF03013">
    <property type="entry name" value="Pyr_excise"/>
    <property type="match status" value="1"/>
</dbReference>
<name>A0A410P3Y3_VELA1</name>
<sequence>MRIWDLNPCRLCRNHLLGEHRELHAVWSILTRHKKGYSRHPETLRWKGKLRALFLRHEALVKEMDKRHYAHRSPLPPRLATGRNKQDILLASSHQQIHILRLKKCDCDV</sequence>
<gene>
    <name evidence="1" type="ORF">BU251_03515</name>
</gene>
<dbReference type="EMBL" id="CP019384">
    <property type="protein sequence ID" value="QAT16866.1"/>
    <property type="molecule type" value="Genomic_DNA"/>
</dbReference>
<organism evidence="1 2">
    <name type="scientific">Velamenicoccus archaeovorus</name>
    <dbReference type="NCBI Taxonomy" id="1930593"/>
    <lineage>
        <taxon>Bacteria</taxon>
        <taxon>Pseudomonadati</taxon>
        <taxon>Candidatus Omnitrophota</taxon>
        <taxon>Candidatus Velamenicoccus</taxon>
    </lineage>
</organism>
<evidence type="ECO:0000313" key="1">
    <source>
        <dbReference type="EMBL" id="QAT16866.1"/>
    </source>
</evidence>
<dbReference type="RefSeq" id="WP_128699507.1">
    <property type="nucleotide sequence ID" value="NZ_CP019384.1"/>
</dbReference>
<keyword evidence="2" id="KW-1185">Reference proteome</keyword>
<dbReference type="OrthoDB" id="9782576at2"/>
<protein>
    <submittedName>
        <fullName evidence="1">Pyrimidine dimer DNA glycosylase</fullName>
    </submittedName>
</protein>
<reference evidence="1 2" key="1">
    <citation type="submission" date="2017-01" db="EMBL/GenBank/DDBJ databases">
        <title>First insights into the biology of 'candidatus Vampirococcus archaeovorus'.</title>
        <authorList>
            <person name="Kizina J."/>
            <person name="Jordan S."/>
            <person name="Stueber K."/>
            <person name="Reinhardt R."/>
            <person name="Harder J."/>
        </authorList>
    </citation>
    <scope>NUCLEOTIDE SEQUENCE [LARGE SCALE GENOMIC DNA]</scope>
    <source>
        <strain evidence="1 2">LiM</strain>
    </source>
</reference>
<proteinExistence type="predicted"/>
<dbReference type="KEGG" id="vai:BU251_03515"/>
<dbReference type="AlphaFoldDB" id="A0A410P3Y3"/>
<dbReference type="SUPFAM" id="SSF47077">
    <property type="entry name" value="T4 endonuclease V"/>
    <property type="match status" value="1"/>
</dbReference>
<dbReference type="InterPro" id="IPR004260">
    <property type="entry name" value="Pyr-dimer_DNA_glycosylase"/>
</dbReference>
<dbReference type="Proteomes" id="UP000287243">
    <property type="component" value="Chromosome"/>
</dbReference>
<evidence type="ECO:0000313" key="2">
    <source>
        <dbReference type="Proteomes" id="UP000287243"/>
    </source>
</evidence>
<accession>A0A410P3Y3</accession>
<dbReference type="Gene3D" id="1.10.440.10">
    <property type="entry name" value="T4 endonuclease V"/>
    <property type="match status" value="1"/>
</dbReference>
<dbReference type="InterPro" id="IPR024796">
    <property type="entry name" value="T4_endonuc_V"/>
</dbReference>